<evidence type="ECO:0000256" key="6">
    <source>
        <dbReference type="ARBA" id="ARBA00022888"/>
    </source>
</evidence>
<organism evidence="13 14">
    <name type="scientific">Limosilactobacillus fermentum</name>
    <name type="common">Lactobacillus fermentum</name>
    <dbReference type="NCBI Taxonomy" id="1613"/>
    <lineage>
        <taxon>Bacteria</taxon>
        <taxon>Bacillati</taxon>
        <taxon>Bacillota</taxon>
        <taxon>Bacilli</taxon>
        <taxon>Lactobacillales</taxon>
        <taxon>Lactobacillaceae</taxon>
        <taxon>Limosilactobacillus</taxon>
    </lineage>
</organism>
<dbReference type="InterPro" id="IPR001962">
    <property type="entry name" value="Asn_synthase"/>
</dbReference>
<keyword evidence="9" id="KW-0028">Amino-acid biosynthesis</keyword>
<dbReference type="EC" id="6.3.5.4" evidence="3"/>
<comment type="catalytic activity">
    <reaction evidence="8">
        <text>L-aspartate + L-glutamine + ATP + H2O = L-asparagine + L-glutamate + AMP + diphosphate + H(+)</text>
        <dbReference type="Rhea" id="RHEA:12228"/>
        <dbReference type="ChEBI" id="CHEBI:15377"/>
        <dbReference type="ChEBI" id="CHEBI:15378"/>
        <dbReference type="ChEBI" id="CHEBI:29985"/>
        <dbReference type="ChEBI" id="CHEBI:29991"/>
        <dbReference type="ChEBI" id="CHEBI:30616"/>
        <dbReference type="ChEBI" id="CHEBI:33019"/>
        <dbReference type="ChEBI" id="CHEBI:58048"/>
        <dbReference type="ChEBI" id="CHEBI:58359"/>
        <dbReference type="ChEBI" id="CHEBI:456215"/>
        <dbReference type="EC" id="6.3.5.4"/>
    </reaction>
</comment>
<dbReference type="PROSITE" id="PS51278">
    <property type="entry name" value="GATASE_TYPE_2"/>
    <property type="match status" value="1"/>
</dbReference>
<evidence type="ECO:0000313" key="13">
    <source>
        <dbReference type="EMBL" id="AOR74341.1"/>
    </source>
</evidence>
<evidence type="ECO:0000256" key="3">
    <source>
        <dbReference type="ARBA" id="ARBA00012737"/>
    </source>
</evidence>
<keyword evidence="5 10" id="KW-0067">ATP-binding</keyword>
<dbReference type="GO" id="GO:0005829">
    <property type="term" value="C:cytosol"/>
    <property type="evidence" value="ECO:0007669"/>
    <property type="project" value="TreeGrafter"/>
</dbReference>
<dbReference type="InterPro" id="IPR006426">
    <property type="entry name" value="Asn_synth_AEB"/>
</dbReference>
<keyword evidence="7 9" id="KW-0315">Glutamine amidotransferase</keyword>
<dbReference type="GO" id="GO:0005524">
    <property type="term" value="F:ATP binding"/>
    <property type="evidence" value="ECO:0007669"/>
    <property type="project" value="UniProtKB-KW"/>
</dbReference>
<dbReference type="InterPro" id="IPR033738">
    <property type="entry name" value="AsnB_N"/>
</dbReference>
<evidence type="ECO:0000259" key="12">
    <source>
        <dbReference type="PROSITE" id="PS51278"/>
    </source>
</evidence>
<accession>A0A1D7ZWY4</accession>
<evidence type="ECO:0000256" key="2">
    <source>
        <dbReference type="ARBA" id="ARBA00005752"/>
    </source>
</evidence>
<dbReference type="SUPFAM" id="SSF52402">
    <property type="entry name" value="Adenine nucleotide alpha hydrolases-like"/>
    <property type="match status" value="1"/>
</dbReference>
<dbReference type="Pfam" id="PF13537">
    <property type="entry name" value="GATase_7"/>
    <property type="match status" value="1"/>
</dbReference>
<keyword evidence="6 9" id="KW-0061">Asparagine biosynthesis</keyword>
<keyword evidence="4 10" id="KW-0547">Nucleotide-binding</keyword>
<evidence type="ECO:0000256" key="10">
    <source>
        <dbReference type="PIRSR" id="PIRSR001589-2"/>
    </source>
</evidence>
<name>A0A1D7ZWY4_LIMFE</name>
<evidence type="ECO:0000256" key="4">
    <source>
        <dbReference type="ARBA" id="ARBA00022741"/>
    </source>
</evidence>
<dbReference type="PANTHER" id="PTHR43284">
    <property type="entry name" value="ASPARAGINE SYNTHETASE (GLUTAMINE-HYDROLYZING)"/>
    <property type="match status" value="1"/>
</dbReference>
<evidence type="ECO:0000313" key="14">
    <source>
        <dbReference type="Proteomes" id="UP000094714"/>
    </source>
</evidence>
<dbReference type="SUPFAM" id="SSF56235">
    <property type="entry name" value="N-terminal nucleophile aminohydrolases (Ntn hydrolases)"/>
    <property type="match status" value="1"/>
</dbReference>
<feature type="binding site" evidence="10">
    <location>
        <begin position="376"/>
        <end position="377"/>
    </location>
    <ligand>
        <name>ATP</name>
        <dbReference type="ChEBI" id="CHEBI:30616"/>
    </ligand>
</feature>
<evidence type="ECO:0000256" key="8">
    <source>
        <dbReference type="ARBA" id="ARBA00048741"/>
    </source>
</evidence>
<dbReference type="PIRSF" id="PIRSF001589">
    <property type="entry name" value="Asn_synthetase_glu-h"/>
    <property type="match status" value="1"/>
</dbReference>
<feature type="domain" description="Glutamine amidotransferase type-2" evidence="12">
    <location>
        <begin position="22"/>
        <end position="232"/>
    </location>
</feature>
<evidence type="ECO:0000256" key="1">
    <source>
        <dbReference type="ARBA" id="ARBA00005187"/>
    </source>
</evidence>
<dbReference type="Pfam" id="PF00733">
    <property type="entry name" value="Asn_synthase"/>
    <property type="match status" value="1"/>
</dbReference>
<dbReference type="EMBL" id="CP017151">
    <property type="protein sequence ID" value="AOR74341.1"/>
    <property type="molecule type" value="Genomic_DNA"/>
</dbReference>
<gene>
    <name evidence="13" type="ORF">LACFE_CDS0880</name>
</gene>
<evidence type="ECO:0000256" key="11">
    <source>
        <dbReference type="PIRSR" id="PIRSR001589-3"/>
    </source>
</evidence>
<feature type="site" description="Important for beta-aspartyl-AMP intermediate formation" evidence="11">
    <location>
        <position position="378"/>
    </location>
</feature>
<dbReference type="CDD" id="cd00712">
    <property type="entry name" value="AsnB"/>
    <property type="match status" value="1"/>
</dbReference>
<feature type="active site" description="For GATase activity" evidence="9">
    <location>
        <position position="22"/>
    </location>
</feature>
<reference evidence="13 14" key="1">
    <citation type="submission" date="2016-09" db="EMBL/GenBank/DDBJ databases">
        <title>Genome Sequence of the Lactobacillus fermentum strain NCC2970 (CNCM I-5068).</title>
        <authorList>
            <person name="Barretto C."/>
            <person name="Ngom-Bru C."/>
            <person name="Genevaz A."/>
            <person name="Fournier C."/>
            <person name="Moine D."/>
            <person name="Kassam M."/>
            <person name="Iltis A."/>
            <person name="Sagory-Zalkind P."/>
            <person name="Faucherand G."/>
            <person name="Descombes P."/>
            <person name="Duboux S."/>
        </authorList>
    </citation>
    <scope>NUCLEOTIDE SEQUENCE [LARGE SCALE GENOMIC DNA]</scope>
    <source>
        <strain evidence="13 14">NCC2970</strain>
    </source>
</reference>
<feature type="binding site" evidence="10">
    <location>
        <position position="119"/>
    </location>
    <ligand>
        <name>L-glutamine</name>
        <dbReference type="ChEBI" id="CHEBI:58359"/>
    </ligand>
</feature>
<evidence type="ECO:0000256" key="9">
    <source>
        <dbReference type="PIRSR" id="PIRSR001589-1"/>
    </source>
</evidence>
<dbReference type="AlphaFoldDB" id="A0A1D7ZWY4"/>
<comment type="similarity">
    <text evidence="2">Belongs to the asparagine synthetase family.</text>
</comment>
<dbReference type="Proteomes" id="UP000094714">
    <property type="component" value="Chromosome"/>
</dbReference>
<evidence type="ECO:0000256" key="5">
    <source>
        <dbReference type="ARBA" id="ARBA00022840"/>
    </source>
</evidence>
<proteinExistence type="inferred from homology"/>
<dbReference type="InterPro" id="IPR029055">
    <property type="entry name" value="Ntn_hydrolases_N"/>
</dbReference>
<dbReference type="GO" id="GO:0006529">
    <property type="term" value="P:asparagine biosynthetic process"/>
    <property type="evidence" value="ECO:0007669"/>
    <property type="project" value="UniProtKB-KW"/>
</dbReference>
<evidence type="ECO:0000256" key="7">
    <source>
        <dbReference type="ARBA" id="ARBA00022962"/>
    </source>
</evidence>
<keyword evidence="13" id="KW-0436">Ligase</keyword>
<dbReference type="NCBIfam" id="TIGR01536">
    <property type="entry name" value="asn_synth_AEB"/>
    <property type="match status" value="1"/>
</dbReference>
<dbReference type="PANTHER" id="PTHR43284:SF1">
    <property type="entry name" value="ASPARAGINE SYNTHETASE"/>
    <property type="match status" value="1"/>
</dbReference>
<dbReference type="Gene3D" id="3.40.50.620">
    <property type="entry name" value="HUPs"/>
    <property type="match status" value="1"/>
</dbReference>
<feature type="binding site" evidence="10">
    <location>
        <position position="303"/>
    </location>
    <ligand>
        <name>ATP</name>
        <dbReference type="ChEBI" id="CHEBI:30616"/>
    </ligand>
</feature>
<dbReference type="CDD" id="cd01991">
    <property type="entry name" value="Asn_synthase_B_C"/>
    <property type="match status" value="1"/>
</dbReference>
<dbReference type="GO" id="GO:0004066">
    <property type="term" value="F:asparagine synthase (glutamine-hydrolyzing) activity"/>
    <property type="evidence" value="ECO:0007669"/>
    <property type="project" value="UniProtKB-EC"/>
</dbReference>
<dbReference type="PATRIC" id="fig|1613.112.peg.921"/>
<dbReference type="InterPro" id="IPR017932">
    <property type="entry name" value="GATase_2_dom"/>
</dbReference>
<dbReference type="InterPro" id="IPR051786">
    <property type="entry name" value="ASN_synthetase/amidase"/>
</dbReference>
<dbReference type="InterPro" id="IPR014729">
    <property type="entry name" value="Rossmann-like_a/b/a_fold"/>
</dbReference>
<sequence>MGRDISREMTQTKRELELKTMCGIVAFVDNEKPQQKEVQIQKMMNRIIHRGPDDSGMFVDEQAALGFRRLSFIDVKSGNQPIFNEDDSKAVIFNGEIYNFKPLREELIKAGHTFSTHADTEVILHGYEEWGEGVVKKLRGMFGFVIWNRETGEMFGARDHFGIKPLYYAKMNGTFFVGSEIKSFLDHPNFDKQLNKEALKPYMTFQYPATDETFFKGVYRLPEGHFFRYKNGEFSMEQYWDADFSPDKESFNQAVDKIEAAVDESVKAHSFADAGIKVGSFLSAGVDSSYVTAMMRPDNTFSIGFDSRYDETKQARELAEKLKLKNTDKKLTNEEAFNAFPTIQYYLDEPDSNPSVVPLYFLTKLAKDNGYKAMLSGEGADELFAGYTDYGFNTSSKPIRWVTDQMRKLPQPTRYKIGEWLKNHKNFHGRLHMYHAMAPAREDFVGQAYIFSPEEASDVLNKDFDCGPTIQEILAPYFDKIEPKDIDEVAKRQYVDLHQWMPGDILLKADKMSMANSLELRVPLLDKEVMNVASHTPTKYLFNYKGTKWAFRMAANRHLPEEWATRPKMGFPVPIREWLHEDKYYQEVRALFEEDFVKEFFDQDKILQLADDNYHQKIDGRRKLWTIYTFLVWYKLYFIDNYVPEYTKQADAEVMQ</sequence>
<comment type="pathway">
    <text evidence="1">Amino-acid biosynthesis; L-asparagine biosynthesis; L-asparagine from L-aspartate (L-Gln route): step 1/1.</text>
</comment>
<dbReference type="Gene3D" id="3.60.20.10">
    <property type="entry name" value="Glutamine Phosphoribosylpyrophosphate, subunit 1, domain 1"/>
    <property type="match status" value="1"/>
</dbReference>
<protein>
    <recommendedName>
        <fullName evidence="3">asparagine synthase (glutamine-hydrolyzing)</fullName>
        <ecNumber evidence="3">6.3.5.4</ecNumber>
    </recommendedName>
</protein>